<dbReference type="AlphaFoldDB" id="A0A2G5TYW9"/>
<evidence type="ECO:0000313" key="2">
    <source>
        <dbReference type="Proteomes" id="UP000230233"/>
    </source>
</evidence>
<evidence type="ECO:0000313" key="1">
    <source>
        <dbReference type="EMBL" id="PIC32492.1"/>
    </source>
</evidence>
<dbReference type="Proteomes" id="UP000230233">
    <property type="component" value="Chromosome IV"/>
</dbReference>
<gene>
    <name evidence="1" type="primary">Cnig_chr_IV.g12802</name>
    <name evidence="1" type="ORF">B9Z55_012802</name>
</gene>
<dbReference type="PANTHER" id="PTHR31006">
    <property type="entry name" value="F-BOX DOMAIN-CONTAINING PROTEIN-RELATED-RELATED"/>
    <property type="match status" value="1"/>
</dbReference>
<protein>
    <recommendedName>
        <fullName evidence="3">F-box associated domain-containing protein</fullName>
    </recommendedName>
</protein>
<comment type="caution">
    <text evidence="1">The sequence shown here is derived from an EMBL/GenBank/DDBJ whole genome shotgun (WGS) entry which is preliminary data.</text>
</comment>
<dbReference type="EMBL" id="PDUG01000004">
    <property type="protein sequence ID" value="PIC32492.1"/>
    <property type="molecule type" value="Genomic_DNA"/>
</dbReference>
<evidence type="ECO:0008006" key="3">
    <source>
        <dbReference type="Google" id="ProtNLM"/>
    </source>
</evidence>
<sequence length="217" mass="25959">MASVIENLTDKTEKLPTDPIYDTNWCDMPAEIKLECIGKMEFKERVQCMYLFNVFPLLRKIKNGVESIMIEQVGSSTIRDIDKFLAVSHIQNVPYWHIEDYDQSDSLHKVAQMWIDKNSKIGTTFQVSVNRYGSFWLFSEHFSDRFVSNNDKRVRIRTNNPDRHILLERGLDDEEFLSVDYFRLKVISAKTKESEYDENYKKWIRKIKPNRDYWNFF</sequence>
<organism evidence="1 2">
    <name type="scientific">Caenorhabditis nigoni</name>
    <dbReference type="NCBI Taxonomy" id="1611254"/>
    <lineage>
        <taxon>Eukaryota</taxon>
        <taxon>Metazoa</taxon>
        <taxon>Ecdysozoa</taxon>
        <taxon>Nematoda</taxon>
        <taxon>Chromadorea</taxon>
        <taxon>Rhabditida</taxon>
        <taxon>Rhabditina</taxon>
        <taxon>Rhabditomorpha</taxon>
        <taxon>Rhabditoidea</taxon>
        <taxon>Rhabditidae</taxon>
        <taxon>Peloderinae</taxon>
        <taxon>Caenorhabditis</taxon>
    </lineage>
</organism>
<proteinExistence type="predicted"/>
<dbReference type="PANTHER" id="PTHR31006:SF3">
    <property type="entry name" value="F-BOX DOMAIN-CONTAINING PROTEIN-RELATED"/>
    <property type="match status" value="1"/>
</dbReference>
<accession>A0A2G5TYW9</accession>
<name>A0A2G5TYW9_9PELO</name>
<reference evidence="2" key="1">
    <citation type="submission" date="2017-10" db="EMBL/GenBank/DDBJ databases">
        <title>Rapid genome shrinkage in a self-fertile nematode reveals novel sperm competition proteins.</title>
        <authorList>
            <person name="Yin D."/>
            <person name="Schwarz E.M."/>
            <person name="Thomas C.G."/>
            <person name="Felde R.L."/>
            <person name="Korf I.F."/>
            <person name="Cutter A.D."/>
            <person name="Schartner C.M."/>
            <person name="Ralston E.J."/>
            <person name="Meyer B.J."/>
            <person name="Haag E.S."/>
        </authorList>
    </citation>
    <scope>NUCLEOTIDE SEQUENCE [LARGE SCALE GENOMIC DNA]</scope>
    <source>
        <strain evidence="2">JU1422</strain>
    </source>
</reference>
<keyword evidence="2" id="KW-1185">Reference proteome</keyword>
<dbReference type="InterPro" id="IPR042317">
    <property type="entry name" value="She-1-like"/>
</dbReference>